<keyword evidence="4 5" id="KW-0378">Hydrolase</keyword>
<dbReference type="HAMAP" id="MF_00651">
    <property type="entry name" value="Nuclease_YqgF"/>
    <property type="match status" value="1"/>
</dbReference>
<dbReference type="NCBIfam" id="TIGR00250">
    <property type="entry name" value="RNAse_H_YqgF"/>
    <property type="match status" value="1"/>
</dbReference>
<dbReference type="EC" id="3.1.-.-" evidence="5"/>
<evidence type="ECO:0000256" key="1">
    <source>
        <dbReference type="ARBA" id="ARBA00022490"/>
    </source>
</evidence>
<dbReference type="GO" id="GO:0000967">
    <property type="term" value="P:rRNA 5'-end processing"/>
    <property type="evidence" value="ECO:0007669"/>
    <property type="project" value="UniProtKB-UniRule"/>
</dbReference>
<keyword evidence="1 5" id="KW-0963">Cytoplasm</keyword>
<sequence length="148" mass="16677">MLLLNINQPMRVLAFDYGTKRIGIAVTDPLQIIATGLDTIHPKDIIEYLKKYLVKEQVELFVVGEPKQMNGSPSQSAPHIKGFITTLNKNFPEIPVERIDERFTSKMASAVVAQSGFKKTDRQNKERLDTISATIILQTYLEKKSMGL</sequence>
<evidence type="ECO:0000313" key="7">
    <source>
        <dbReference type="EMBL" id="SDM73076.1"/>
    </source>
</evidence>
<dbReference type="InterPro" id="IPR012337">
    <property type="entry name" value="RNaseH-like_sf"/>
</dbReference>
<dbReference type="GO" id="GO:0004518">
    <property type="term" value="F:nuclease activity"/>
    <property type="evidence" value="ECO:0007669"/>
    <property type="project" value="UniProtKB-KW"/>
</dbReference>
<dbReference type="InterPro" id="IPR006641">
    <property type="entry name" value="YqgF/RNaseH-like_dom"/>
</dbReference>
<dbReference type="EMBL" id="FNHH01000021">
    <property type="protein sequence ID" value="SDM73076.1"/>
    <property type="molecule type" value="Genomic_DNA"/>
</dbReference>
<dbReference type="InterPro" id="IPR037027">
    <property type="entry name" value="YqgF/RNaseH-like_dom_sf"/>
</dbReference>
<dbReference type="SUPFAM" id="SSF53098">
    <property type="entry name" value="Ribonuclease H-like"/>
    <property type="match status" value="1"/>
</dbReference>
<evidence type="ECO:0000256" key="3">
    <source>
        <dbReference type="ARBA" id="ARBA00022722"/>
    </source>
</evidence>
<evidence type="ECO:0000313" key="8">
    <source>
        <dbReference type="Proteomes" id="UP000199226"/>
    </source>
</evidence>
<evidence type="ECO:0000256" key="4">
    <source>
        <dbReference type="ARBA" id="ARBA00022801"/>
    </source>
</evidence>
<dbReference type="PANTHER" id="PTHR33317">
    <property type="entry name" value="POLYNUCLEOTIDYL TRANSFERASE, RIBONUCLEASE H-LIKE SUPERFAMILY PROTEIN"/>
    <property type="match status" value="1"/>
</dbReference>
<dbReference type="Proteomes" id="UP000199226">
    <property type="component" value="Unassembled WGS sequence"/>
</dbReference>
<feature type="domain" description="YqgF/RNase H-like" evidence="6">
    <location>
        <begin position="10"/>
        <end position="108"/>
    </location>
</feature>
<dbReference type="Gene3D" id="3.30.420.140">
    <property type="entry name" value="YqgF/RNase H-like domain"/>
    <property type="match status" value="1"/>
</dbReference>
<organism evidence="7 8">
    <name type="scientific">Daejeonella rubra</name>
    <dbReference type="NCBI Taxonomy" id="990371"/>
    <lineage>
        <taxon>Bacteria</taxon>
        <taxon>Pseudomonadati</taxon>
        <taxon>Bacteroidota</taxon>
        <taxon>Sphingobacteriia</taxon>
        <taxon>Sphingobacteriales</taxon>
        <taxon>Sphingobacteriaceae</taxon>
        <taxon>Daejeonella</taxon>
    </lineage>
</organism>
<protein>
    <recommendedName>
        <fullName evidence="5">Putative pre-16S rRNA nuclease</fullName>
        <ecNumber evidence="5">3.1.-.-</ecNumber>
    </recommendedName>
</protein>
<keyword evidence="3 5" id="KW-0540">Nuclease</keyword>
<dbReference type="STRING" id="990371.SAMN05421813_12140"/>
<dbReference type="PANTHER" id="PTHR33317:SF4">
    <property type="entry name" value="POLYNUCLEOTIDYL TRANSFERASE, RIBONUCLEASE H-LIKE SUPERFAMILY PROTEIN"/>
    <property type="match status" value="1"/>
</dbReference>
<keyword evidence="2 5" id="KW-0690">Ribosome biogenesis</keyword>
<evidence type="ECO:0000256" key="5">
    <source>
        <dbReference type="HAMAP-Rule" id="MF_00651"/>
    </source>
</evidence>
<comment type="function">
    <text evidence="5">Could be a nuclease involved in processing of the 5'-end of pre-16S rRNA.</text>
</comment>
<dbReference type="CDD" id="cd16964">
    <property type="entry name" value="YqgF"/>
    <property type="match status" value="1"/>
</dbReference>
<dbReference type="GO" id="GO:0016788">
    <property type="term" value="F:hydrolase activity, acting on ester bonds"/>
    <property type="evidence" value="ECO:0007669"/>
    <property type="project" value="UniProtKB-UniRule"/>
</dbReference>
<dbReference type="AlphaFoldDB" id="A0A1G9VLT8"/>
<gene>
    <name evidence="7" type="ORF">SAMN05421813_12140</name>
</gene>
<accession>A0A1G9VLT8</accession>
<evidence type="ECO:0000259" key="6">
    <source>
        <dbReference type="SMART" id="SM00732"/>
    </source>
</evidence>
<comment type="similarity">
    <text evidence="5">Belongs to the YqgF HJR family.</text>
</comment>
<reference evidence="8" key="1">
    <citation type="submission" date="2016-10" db="EMBL/GenBank/DDBJ databases">
        <authorList>
            <person name="Varghese N."/>
            <person name="Submissions S."/>
        </authorList>
    </citation>
    <scope>NUCLEOTIDE SEQUENCE [LARGE SCALE GENOMIC DNA]</scope>
    <source>
        <strain evidence="8">DSM 24536</strain>
    </source>
</reference>
<keyword evidence="8" id="KW-1185">Reference proteome</keyword>
<proteinExistence type="inferred from homology"/>
<dbReference type="Pfam" id="PF03652">
    <property type="entry name" value="RuvX"/>
    <property type="match status" value="1"/>
</dbReference>
<dbReference type="GO" id="GO:0005829">
    <property type="term" value="C:cytosol"/>
    <property type="evidence" value="ECO:0007669"/>
    <property type="project" value="TreeGrafter"/>
</dbReference>
<dbReference type="InterPro" id="IPR005227">
    <property type="entry name" value="YqgF"/>
</dbReference>
<dbReference type="SMART" id="SM00732">
    <property type="entry name" value="YqgFc"/>
    <property type="match status" value="1"/>
</dbReference>
<name>A0A1G9VLT8_9SPHI</name>
<evidence type="ECO:0000256" key="2">
    <source>
        <dbReference type="ARBA" id="ARBA00022517"/>
    </source>
</evidence>
<comment type="subcellular location">
    <subcellularLocation>
        <location evidence="5">Cytoplasm</location>
    </subcellularLocation>
</comment>